<dbReference type="SMART" id="SM00773">
    <property type="entry name" value="WGR"/>
    <property type="match status" value="1"/>
</dbReference>
<feature type="domain" description="WGR" evidence="7">
    <location>
        <begin position="1"/>
        <end position="77"/>
    </location>
</feature>
<keyword evidence="3" id="KW-0808">Transferase</keyword>
<evidence type="ECO:0000256" key="4">
    <source>
        <dbReference type="ARBA" id="ARBA00023027"/>
    </source>
</evidence>
<keyword evidence="4" id="KW-0520">NAD</keyword>
<dbReference type="Proteomes" id="UP001357485">
    <property type="component" value="Unassembled WGS sequence"/>
</dbReference>
<dbReference type="InterPro" id="IPR008893">
    <property type="entry name" value="WGR_domain"/>
</dbReference>
<dbReference type="PANTHER" id="PTHR10459:SF60">
    <property type="entry name" value="POLY [ADP-RIBOSE] POLYMERASE 2"/>
    <property type="match status" value="1"/>
</dbReference>
<feature type="non-terminal residue" evidence="8">
    <location>
        <position position="117"/>
    </location>
</feature>
<keyword evidence="2" id="KW-0328">Glycosyltransferase</keyword>
<evidence type="ECO:0000256" key="6">
    <source>
        <dbReference type="SAM" id="MobiDB-lite"/>
    </source>
</evidence>
<evidence type="ECO:0000313" key="9">
    <source>
        <dbReference type="Proteomes" id="UP001357485"/>
    </source>
</evidence>
<keyword evidence="9" id="KW-1185">Reference proteome</keyword>
<dbReference type="EC" id="2.4.2.30" evidence="1"/>
<reference evidence="8 9" key="1">
    <citation type="submission" date="2023-08" db="EMBL/GenBank/DDBJ databases">
        <title>Black Yeasts Isolated from many extreme environments.</title>
        <authorList>
            <person name="Coleine C."/>
            <person name="Stajich J.E."/>
            <person name="Selbmann L."/>
        </authorList>
    </citation>
    <scope>NUCLEOTIDE SEQUENCE [LARGE SCALE GENOMIC DNA]</scope>
    <source>
        <strain evidence="8 9">CCFEE 536</strain>
    </source>
</reference>
<feature type="region of interest" description="Disordered" evidence="6">
    <location>
        <begin position="80"/>
        <end position="117"/>
    </location>
</feature>
<dbReference type="PROSITE" id="PS51977">
    <property type="entry name" value="WGR"/>
    <property type="match status" value="1"/>
</dbReference>
<feature type="non-terminal residue" evidence="8">
    <location>
        <position position="1"/>
    </location>
</feature>
<dbReference type="EMBL" id="JAVRRA010020729">
    <property type="protein sequence ID" value="KAK5160902.1"/>
    <property type="molecule type" value="Genomic_DNA"/>
</dbReference>
<evidence type="ECO:0000256" key="2">
    <source>
        <dbReference type="ARBA" id="ARBA00022676"/>
    </source>
</evidence>
<organism evidence="8 9">
    <name type="scientific">Cryomyces antarcticus</name>
    <dbReference type="NCBI Taxonomy" id="329879"/>
    <lineage>
        <taxon>Eukaryota</taxon>
        <taxon>Fungi</taxon>
        <taxon>Dikarya</taxon>
        <taxon>Ascomycota</taxon>
        <taxon>Pezizomycotina</taxon>
        <taxon>Dothideomycetes</taxon>
        <taxon>Dothideomycetes incertae sedis</taxon>
        <taxon>Cryomyces</taxon>
    </lineage>
</organism>
<evidence type="ECO:0000259" key="7">
    <source>
        <dbReference type="PROSITE" id="PS51977"/>
    </source>
</evidence>
<dbReference type="InterPro" id="IPR036930">
    <property type="entry name" value="WGR_dom_sf"/>
</dbReference>
<sequence>TNAGANNNKFYRIQLLASGRDNYSTWTRWGRVGEHGASKILGDGSLTTAKREFEKKFKDKSGLKWTDRLDPPVKGHYTFIERSYEPDPAADEAEDLPGAGSRKQSKPSTESDKAKVE</sequence>
<accession>A0ABR0LHN1</accession>
<evidence type="ECO:0000256" key="3">
    <source>
        <dbReference type="ARBA" id="ARBA00022679"/>
    </source>
</evidence>
<comment type="catalytic activity">
    <reaction evidence="5">
        <text>NAD(+) + (ADP-D-ribosyl)n-acceptor = nicotinamide + (ADP-D-ribosyl)n+1-acceptor + H(+).</text>
        <dbReference type="EC" id="2.4.2.30"/>
    </reaction>
</comment>
<comment type="caution">
    <text evidence="8">The sequence shown here is derived from an EMBL/GenBank/DDBJ whole genome shotgun (WGS) entry which is preliminary data.</text>
</comment>
<dbReference type="PANTHER" id="PTHR10459">
    <property type="entry name" value="DNA LIGASE"/>
    <property type="match status" value="1"/>
</dbReference>
<dbReference type="Gene3D" id="2.20.140.10">
    <property type="entry name" value="WGR domain"/>
    <property type="match status" value="1"/>
</dbReference>
<dbReference type="SUPFAM" id="SSF142921">
    <property type="entry name" value="WGR domain-like"/>
    <property type="match status" value="1"/>
</dbReference>
<evidence type="ECO:0000256" key="5">
    <source>
        <dbReference type="ARBA" id="ARBA00033987"/>
    </source>
</evidence>
<proteinExistence type="predicted"/>
<dbReference type="CDD" id="cd07997">
    <property type="entry name" value="WGR_PARP"/>
    <property type="match status" value="1"/>
</dbReference>
<name>A0ABR0LHN1_9PEZI</name>
<evidence type="ECO:0000256" key="1">
    <source>
        <dbReference type="ARBA" id="ARBA00012020"/>
    </source>
</evidence>
<protein>
    <recommendedName>
        <fullName evidence="1">NAD(+) ADP-ribosyltransferase</fullName>
        <ecNumber evidence="1">2.4.2.30</ecNumber>
    </recommendedName>
</protein>
<evidence type="ECO:0000313" key="8">
    <source>
        <dbReference type="EMBL" id="KAK5160902.1"/>
    </source>
</evidence>
<dbReference type="Pfam" id="PF05406">
    <property type="entry name" value="WGR"/>
    <property type="match status" value="1"/>
</dbReference>
<dbReference type="InterPro" id="IPR050800">
    <property type="entry name" value="ARTD/PARP"/>
</dbReference>
<gene>
    <name evidence="8" type="ORF">LTR16_012321</name>
</gene>